<evidence type="ECO:0000256" key="1">
    <source>
        <dbReference type="ARBA" id="ARBA00004571"/>
    </source>
</evidence>
<gene>
    <name evidence="10" type="ORF">GAP47_18790</name>
</gene>
<comment type="caution">
    <text evidence="10">The sequence shown here is derived from an EMBL/GenBank/DDBJ whole genome shotgun (WGS) entry which is preliminary data.</text>
</comment>
<evidence type="ECO:0000256" key="8">
    <source>
        <dbReference type="SAM" id="SignalP"/>
    </source>
</evidence>
<dbReference type="Gene3D" id="2.60.40.1120">
    <property type="entry name" value="Carboxypeptidase-like, regulatory domain"/>
    <property type="match status" value="1"/>
</dbReference>
<reference evidence="10 11" key="1">
    <citation type="journal article" date="2019" name="Nat. Med.">
        <title>A library of human gut bacterial isolates paired with longitudinal multiomics data enables mechanistic microbiome research.</title>
        <authorList>
            <person name="Poyet M."/>
            <person name="Groussin M."/>
            <person name="Gibbons S.M."/>
            <person name="Avila-Pacheco J."/>
            <person name="Jiang X."/>
            <person name="Kearney S.M."/>
            <person name="Perrotta A.R."/>
            <person name="Berdy B."/>
            <person name="Zhao S."/>
            <person name="Lieberman T.D."/>
            <person name="Swanson P.K."/>
            <person name="Smith M."/>
            <person name="Roesemann S."/>
            <person name="Alexander J.E."/>
            <person name="Rich S.A."/>
            <person name="Livny J."/>
            <person name="Vlamakis H."/>
            <person name="Clish C."/>
            <person name="Bullock K."/>
            <person name="Deik A."/>
            <person name="Scott J."/>
            <person name="Pierce K.A."/>
            <person name="Xavier R.J."/>
            <person name="Alm E.J."/>
        </authorList>
    </citation>
    <scope>NUCLEOTIDE SEQUENCE [LARGE SCALE GENOMIC DNA]</scope>
    <source>
        <strain evidence="10 11">BIOML-A5</strain>
    </source>
</reference>
<dbReference type="PROSITE" id="PS52016">
    <property type="entry name" value="TONB_DEPENDENT_REC_3"/>
    <property type="match status" value="1"/>
</dbReference>
<dbReference type="InterPro" id="IPR012910">
    <property type="entry name" value="Plug_dom"/>
</dbReference>
<dbReference type="AlphaFoldDB" id="A0A139K5I1"/>
<dbReference type="Pfam" id="PF07715">
    <property type="entry name" value="Plug"/>
    <property type="match status" value="1"/>
</dbReference>
<dbReference type="InterPro" id="IPR008969">
    <property type="entry name" value="CarboxyPept-like_regulatory"/>
</dbReference>
<dbReference type="STRING" id="820.ERS852554_02465"/>
<dbReference type="GO" id="GO:0009279">
    <property type="term" value="C:cell outer membrane"/>
    <property type="evidence" value="ECO:0007669"/>
    <property type="project" value="UniProtKB-SubCell"/>
</dbReference>
<sequence length="1097" mass="123034">MKKRVLIVLLCFVGALSSAFAAEKKVQGVVISSEDNLPLIGASVYVTAEDLKKAGSAQTTMGVITDVDGQFSIAIPAGITRFFCSYVGYDVLEVKLVPGKEHYEITLHASSQMLDAVVVTGYQTVERRKLTAAVSKLDISDETIGAVKSIDQALAGQIAGLSVSPTSGAPGAPAKIRIRGTASLNGTQDPLWVLDGIPLEGTDVPEPDELNDITNMKQSSIAGLNPGDIENITILKDAAATAIYGARAANGVIVITTKKGKVGKPVINFSSRFTYTPTLSLDRLNLLNSAEKVGLEMDMIRNNYSPDNHKGGVYNILSNYNELSAFQNGGWDALSSDTQAAINRLKSVNTNWGDILFRDAFSQEYNLSLSGGTERVTYYTSFGYYKEDGNVDGVGMDRFNLVGKTSYKVNSILKVGASMFANRRKNTNYLTDAYGMSNPVFYSRKANPYFELYDKNGNYNYDYDIQNNTDKDLGFNIFEERQNTSNESVVNSFSSIFDAELRFNDKWKLTSQFGYQLEKTSREEIADWESYAMRYYYKLSEYSQGGETKHFLPEGGMQKSYENSNSQITWKAMGEYRDSFNDIHELEVMAGTELRKTWYETLFSAGYGFDRKTLTTKPVIFPNESYATSFPLHQTTYKENAYVSFYSTASYSLLNRYTVGGSIRFDGSDLFGVDKKYRYLPLYSVSALWRLSQEPFMQQAKWVDNLVFRASYGLQGNIDKNTSPFLLGTYRSESILPGVSEDVIIINSAPNKKLRWEKTQSVNAGFDFSVLNQAINLSVDYYYRKGTDLIALRMLPLETGFTSMNVNWASMENKGVEISLSTRNITTKNFSWYTNFNFAYNGNKVLQENIPEQQTTPGREGYPVGAIFALKTAGVNKETGNMMFYNPEGEKVTLKELYRLKDEWGIGIASSDVTAAEERTFYSYIGSSDAPYTGGLINTFSYKNWELNVNFSLTFGGYVRTQPSYDIINPDYGKNYNADVLNRWTPENPNAELPAFMLSASNPEEYSWYDSKTIWRDLDIWVKKLNYVRLQNLRLGYRIPELLTKRLGMNSATVSIEGRNLFVFGSGYNNYMDPESMYNPYATPVPKSVTFSLNLNF</sequence>
<dbReference type="RefSeq" id="WP_061411926.1">
    <property type="nucleotide sequence ID" value="NZ_KQ968350.1"/>
</dbReference>
<evidence type="ECO:0000259" key="9">
    <source>
        <dbReference type="Pfam" id="PF07715"/>
    </source>
</evidence>
<evidence type="ECO:0000256" key="2">
    <source>
        <dbReference type="ARBA" id="ARBA00022448"/>
    </source>
</evidence>
<dbReference type="InterPro" id="IPR023997">
    <property type="entry name" value="TonB-dep_OMP_SusC/RagA_CS"/>
</dbReference>
<evidence type="ECO:0000256" key="5">
    <source>
        <dbReference type="ARBA" id="ARBA00023136"/>
    </source>
</evidence>
<evidence type="ECO:0000256" key="7">
    <source>
        <dbReference type="PROSITE-ProRule" id="PRU01360"/>
    </source>
</evidence>
<dbReference type="Gene3D" id="2.170.130.10">
    <property type="entry name" value="TonB-dependent receptor, plug domain"/>
    <property type="match status" value="1"/>
</dbReference>
<dbReference type="Proteomes" id="UP000462376">
    <property type="component" value="Unassembled WGS sequence"/>
</dbReference>
<dbReference type="SUPFAM" id="SSF56935">
    <property type="entry name" value="Porins"/>
    <property type="match status" value="1"/>
</dbReference>
<dbReference type="InterPro" id="IPR037066">
    <property type="entry name" value="Plug_dom_sf"/>
</dbReference>
<dbReference type="NCBIfam" id="TIGR04057">
    <property type="entry name" value="SusC_RagA_signa"/>
    <property type="match status" value="1"/>
</dbReference>
<evidence type="ECO:0000256" key="3">
    <source>
        <dbReference type="ARBA" id="ARBA00022452"/>
    </source>
</evidence>
<proteinExistence type="inferred from homology"/>
<evidence type="ECO:0000256" key="4">
    <source>
        <dbReference type="ARBA" id="ARBA00022692"/>
    </source>
</evidence>
<keyword evidence="2 7" id="KW-0813">Transport</keyword>
<dbReference type="NCBIfam" id="TIGR04056">
    <property type="entry name" value="OMP_RagA_SusC"/>
    <property type="match status" value="1"/>
</dbReference>
<dbReference type="Gene3D" id="2.40.170.20">
    <property type="entry name" value="TonB-dependent receptor, beta-barrel domain"/>
    <property type="match status" value="1"/>
</dbReference>
<name>A0A139K5I1_BACUN</name>
<evidence type="ECO:0000256" key="6">
    <source>
        <dbReference type="ARBA" id="ARBA00023237"/>
    </source>
</evidence>
<keyword evidence="5 7" id="KW-0472">Membrane</keyword>
<organism evidence="10 11">
    <name type="scientific">Bacteroides uniformis</name>
    <dbReference type="NCBI Taxonomy" id="820"/>
    <lineage>
        <taxon>Bacteria</taxon>
        <taxon>Pseudomonadati</taxon>
        <taxon>Bacteroidota</taxon>
        <taxon>Bacteroidia</taxon>
        <taxon>Bacteroidales</taxon>
        <taxon>Bacteroidaceae</taxon>
        <taxon>Bacteroides</taxon>
    </lineage>
</organism>
<comment type="similarity">
    <text evidence="7">Belongs to the TonB-dependent receptor family.</text>
</comment>
<accession>A0A139K5I1</accession>
<dbReference type="InterPro" id="IPR023996">
    <property type="entry name" value="TonB-dep_OMP_SusC/RagA"/>
</dbReference>
<dbReference type="InterPro" id="IPR039426">
    <property type="entry name" value="TonB-dep_rcpt-like"/>
</dbReference>
<evidence type="ECO:0000313" key="11">
    <source>
        <dbReference type="Proteomes" id="UP000462376"/>
    </source>
</evidence>
<dbReference type="Pfam" id="PF13715">
    <property type="entry name" value="CarbopepD_reg_2"/>
    <property type="match status" value="1"/>
</dbReference>
<keyword evidence="6 7" id="KW-0998">Cell outer membrane</keyword>
<evidence type="ECO:0000313" key="10">
    <source>
        <dbReference type="EMBL" id="KAB4230935.1"/>
    </source>
</evidence>
<feature type="chain" id="PRO_5043134342" evidence="8">
    <location>
        <begin position="22"/>
        <end position="1097"/>
    </location>
</feature>
<feature type="signal peptide" evidence="8">
    <location>
        <begin position="1"/>
        <end position="21"/>
    </location>
</feature>
<keyword evidence="8" id="KW-0732">Signal</keyword>
<dbReference type="InterPro" id="IPR036942">
    <property type="entry name" value="Beta-barrel_TonB_sf"/>
</dbReference>
<dbReference type="EMBL" id="WCTL01000024">
    <property type="protein sequence ID" value="KAB4230935.1"/>
    <property type="molecule type" value="Genomic_DNA"/>
</dbReference>
<dbReference type="SUPFAM" id="SSF49464">
    <property type="entry name" value="Carboxypeptidase regulatory domain-like"/>
    <property type="match status" value="1"/>
</dbReference>
<protein>
    <submittedName>
        <fullName evidence="10">SusC/RagA family TonB-linked outer membrane protein</fullName>
    </submittedName>
</protein>
<keyword evidence="3 7" id="KW-1134">Transmembrane beta strand</keyword>
<comment type="subcellular location">
    <subcellularLocation>
        <location evidence="1 7">Cell outer membrane</location>
        <topology evidence="1 7">Multi-pass membrane protein</topology>
    </subcellularLocation>
</comment>
<keyword evidence="4 7" id="KW-0812">Transmembrane</keyword>
<feature type="domain" description="TonB-dependent receptor plug" evidence="9">
    <location>
        <begin position="130"/>
        <end position="252"/>
    </location>
</feature>